<evidence type="ECO:0000256" key="8">
    <source>
        <dbReference type="ARBA" id="ARBA00023008"/>
    </source>
</evidence>
<proteinExistence type="inferred from homology"/>
<dbReference type="GO" id="GO:0005507">
    <property type="term" value="F:copper ion binding"/>
    <property type="evidence" value="ECO:0007669"/>
    <property type="project" value="InterPro"/>
</dbReference>
<keyword evidence="5 10" id="KW-0812">Transmembrane</keyword>
<dbReference type="InterPro" id="IPR023471">
    <property type="entry name" value="CtaG/Cox11_dom_sf"/>
</dbReference>
<evidence type="ECO:0000256" key="12">
    <source>
        <dbReference type="SAM" id="Phobius"/>
    </source>
</evidence>
<evidence type="ECO:0000313" key="14">
    <source>
        <dbReference type="Proteomes" id="UP000606044"/>
    </source>
</evidence>
<accession>A0A917C562</accession>
<keyword evidence="8 10" id="KW-0186">Copper</keyword>
<protein>
    <recommendedName>
        <fullName evidence="4 10">Cytochrome c oxidase assembly protein CtaG</fullName>
    </recommendedName>
</protein>
<dbReference type="SUPFAM" id="SSF110111">
    <property type="entry name" value="Ctag/Cox11"/>
    <property type="match status" value="1"/>
</dbReference>
<dbReference type="EMBL" id="BMCT01000004">
    <property type="protein sequence ID" value="GGF69504.1"/>
    <property type="molecule type" value="Genomic_DNA"/>
</dbReference>
<dbReference type="PANTHER" id="PTHR21320:SF3">
    <property type="entry name" value="CYTOCHROME C OXIDASE ASSEMBLY PROTEIN COX11, MITOCHONDRIAL-RELATED"/>
    <property type="match status" value="1"/>
</dbReference>
<gene>
    <name evidence="10 13" type="primary">ctaG</name>
    <name evidence="13" type="ORF">GCM10007301_31470</name>
</gene>
<evidence type="ECO:0000256" key="2">
    <source>
        <dbReference type="ARBA" id="ARBA00004382"/>
    </source>
</evidence>
<feature type="transmembrane region" description="Helical" evidence="12">
    <location>
        <begin position="44"/>
        <end position="64"/>
    </location>
</feature>
<dbReference type="HAMAP" id="MF_00155">
    <property type="entry name" value="CtaG"/>
    <property type="match status" value="1"/>
</dbReference>
<comment type="caution">
    <text evidence="13">The sequence shown here is derived from an EMBL/GenBank/DDBJ whole genome shotgun (WGS) entry which is preliminary data.</text>
</comment>
<dbReference type="PANTHER" id="PTHR21320">
    <property type="entry name" value="CYTOCHROME C OXIDASE ASSEMBLY PROTEIN COX11-RELATED"/>
    <property type="match status" value="1"/>
</dbReference>
<name>A0A917C562_9HYPH</name>
<evidence type="ECO:0000256" key="6">
    <source>
        <dbReference type="ARBA" id="ARBA00022968"/>
    </source>
</evidence>
<organism evidence="13 14">
    <name type="scientific">Azorhizobium oxalatiphilum</name>
    <dbReference type="NCBI Taxonomy" id="980631"/>
    <lineage>
        <taxon>Bacteria</taxon>
        <taxon>Pseudomonadati</taxon>
        <taxon>Pseudomonadota</taxon>
        <taxon>Alphaproteobacteria</taxon>
        <taxon>Hyphomicrobiales</taxon>
        <taxon>Xanthobacteraceae</taxon>
        <taxon>Azorhizobium</taxon>
    </lineage>
</organism>
<evidence type="ECO:0000256" key="3">
    <source>
        <dbReference type="ARBA" id="ARBA00009620"/>
    </source>
</evidence>
<dbReference type="Gene3D" id="2.60.370.10">
    <property type="entry name" value="Ctag/Cox11"/>
    <property type="match status" value="1"/>
</dbReference>
<comment type="function">
    <text evidence="1 10">Exerts its effect at some terminal stage of cytochrome c oxidase synthesis, probably by being involved in the insertion of the copper B into subunit I.</text>
</comment>
<evidence type="ECO:0000256" key="11">
    <source>
        <dbReference type="SAM" id="MobiDB-lite"/>
    </source>
</evidence>
<dbReference type="Proteomes" id="UP000606044">
    <property type="component" value="Unassembled WGS sequence"/>
</dbReference>
<dbReference type="GO" id="GO:0008535">
    <property type="term" value="P:respiratory chain complex IV assembly"/>
    <property type="evidence" value="ECO:0007669"/>
    <property type="project" value="UniProtKB-UniRule"/>
</dbReference>
<dbReference type="AlphaFoldDB" id="A0A917C562"/>
<evidence type="ECO:0000256" key="9">
    <source>
        <dbReference type="ARBA" id="ARBA00023136"/>
    </source>
</evidence>
<evidence type="ECO:0000256" key="7">
    <source>
        <dbReference type="ARBA" id="ARBA00022989"/>
    </source>
</evidence>
<feature type="topological domain" description="Periplasmic" evidence="10">
    <location>
        <begin position="64"/>
        <end position="229"/>
    </location>
</feature>
<keyword evidence="9 10" id="KW-0472">Membrane</keyword>
<dbReference type="Pfam" id="PF04442">
    <property type="entry name" value="CtaG_Cox11"/>
    <property type="match status" value="1"/>
</dbReference>
<feature type="topological domain" description="Cytoplasmic" evidence="10">
    <location>
        <begin position="1"/>
        <end position="40"/>
    </location>
</feature>
<dbReference type="GO" id="GO:0005886">
    <property type="term" value="C:plasma membrane"/>
    <property type="evidence" value="ECO:0007669"/>
    <property type="project" value="UniProtKB-SubCell"/>
</dbReference>
<dbReference type="RefSeq" id="WP_188580219.1">
    <property type="nucleotide sequence ID" value="NZ_BMCT01000004.1"/>
</dbReference>
<evidence type="ECO:0000256" key="1">
    <source>
        <dbReference type="ARBA" id="ARBA00004007"/>
    </source>
</evidence>
<feature type="compositionally biased region" description="Basic and acidic residues" evidence="11">
    <location>
        <begin position="219"/>
        <end position="229"/>
    </location>
</feature>
<reference evidence="13" key="2">
    <citation type="submission" date="2020-09" db="EMBL/GenBank/DDBJ databases">
        <authorList>
            <person name="Sun Q."/>
            <person name="Sedlacek I."/>
        </authorList>
    </citation>
    <scope>NUCLEOTIDE SEQUENCE</scope>
    <source>
        <strain evidence="13">CCM 7897</strain>
    </source>
</reference>
<sequence>MDVRETDRPAPSTQDITSAALTSAAPASTVALPGRRRGRRTETMIVAGCVAFVGAMVGVTYASVPLYRAFCALTGFGGSTRTGDAAPAKVLDRTITVRFDANVAPGLSWDFRPEQTKVDVKVGETKMAYYFAGNRSPAETFANATYNVMPPTAGAYFVKLECFCYSEQSLKGGEKVDMPVVFYVDPAIADDPEMEGLTTITLSYTFFPAQPKPGSQARVEPEKPQGKPM</sequence>
<keyword evidence="14" id="KW-1185">Reference proteome</keyword>
<keyword evidence="10" id="KW-0997">Cell inner membrane</keyword>
<dbReference type="InterPro" id="IPR007533">
    <property type="entry name" value="Cyt_c_oxidase_assmbl_CtaG"/>
</dbReference>
<dbReference type="FunFam" id="2.60.370.10:FF:000001">
    <property type="entry name" value="COX11 cytochrome c oxidase assembly homolog"/>
    <property type="match status" value="1"/>
</dbReference>
<comment type="subcellular location">
    <subcellularLocation>
        <location evidence="2 10">Cell inner membrane</location>
        <topology evidence="2 10">Single-pass type II membrane protein</topology>
        <orientation evidence="2 10">Periplasmic side</orientation>
    </subcellularLocation>
</comment>
<feature type="region of interest" description="Disordered" evidence="11">
    <location>
        <begin position="209"/>
        <end position="229"/>
    </location>
</feature>
<evidence type="ECO:0000313" key="13">
    <source>
        <dbReference type="EMBL" id="GGF69504.1"/>
    </source>
</evidence>
<comment type="similarity">
    <text evidence="3 10">Belongs to the COX11/CtaG family.</text>
</comment>
<evidence type="ECO:0000256" key="10">
    <source>
        <dbReference type="HAMAP-Rule" id="MF_00155"/>
    </source>
</evidence>
<dbReference type="NCBIfam" id="NF003465">
    <property type="entry name" value="PRK05089.1"/>
    <property type="match status" value="1"/>
</dbReference>
<evidence type="ECO:0000256" key="5">
    <source>
        <dbReference type="ARBA" id="ARBA00022692"/>
    </source>
</evidence>
<keyword evidence="6 10" id="KW-0735">Signal-anchor</keyword>
<evidence type="ECO:0000256" key="4">
    <source>
        <dbReference type="ARBA" id="ARBA00015384"/>
    </source>
</evidence>
<keyword evidence="10" id="KW-1003">Cell membrane</keyword>
<reference evidence="13" key="1">
    <citation type="journal article" date="2014" name="Int. J. Syst. Evol. Microbiol.">
        <title>Complete genome sequence of Corynebacterium casei LMG S-19264T (=DSM 44701T), isolated from a smear-ripened cheese.</title>
        <authorList>
            <consortium name="US DOE Joint Genome Institute (JGI-PGF)"/>
            <person name="Walter F."/>
            <person name="Albersmeier A."/>
            <person name="Kalinowski J."/>
            <person name="Ruckert C."/>
        </authorList>
    </citation>
    <scope>NUCLEOTIDE SEQUENCE</scope>
    <source>
        <strain evidence="13">CCM 7897</strain>
    </source>
</reference>
<keyword evidence="7 10" id="KW-1133">Transmembrane helix</keyword>